<sequence length="92" mass="10591">MEEEQSVHPHTAKHDVGKLKYGCEHYRRRCKIRAPCCDKIFPCRHCHKEAVNSLSDPKDHHELVRQNVKQVCCLFTLQYRAGGVFLGSTSTP</sequence>
<evidence type="ECO:0000313" key="1">
    <source>
        <dbReference type="EMBL" id="KAJ0110872.1"/>
    </source>
</evidence>
<comment type="caution">
    <text evidence="1">The sequence shown here is derived from an EMBL/GenBank/DDBJ whole genome shotgun (WGS) entry which is preliminary data.</text>
</comment>
<name>A0ACC1C5H9_9ROSI</name>
<dbReference type="Proteomes" id="UP001164250">
    <property type="component" value="Chromosome 1"/>
</dbReference>
<organism evidence="1 2">
    <name type="scientific">Pistacia atlantica</name>
    <dbReference type="NCBI Taxonomy" id="434234"/>
    <lineage>
        <taxon>Eukaryota</taxon>
        <taxon>Viridiplantae</taxon>
        <taxon>Streptophyta</taxon>
        <taxon>Embryophyta</taxon>
        <taxon>Tracheophyta</taxon>
        <taxon>Spermatophyta</taxon>
        <taxon>Magnoliopsida</taxon>
        <taxon>eudicotyledons</taxon>
        <taxon>Gunneridae</taxon>
        <taxon>Pentapetalae</taxon>
        <taxon>rosids</taxon>
        <taxon>malvids</taxon>
        <taxon>Sapindales</taxon>
        <taxon>Anacardiaceae</taxon>
        <taxon>Pistacia</taxon>
    </lineage>
</organism>
<dbReference type="EMBL" id="CM047897">
    <property type="protein sequence ID" value="KAJ0110872.1"/>
    <property type="molecule type" value="Genomic_DNA"/>
</dbReference>
<protein>
    <submittedName>
        <fullName evidence="1">Uncharacterized protein</fullName>
    </submittedName>
</protein>
<keyword evidence="2" id="KW-1185">Reference proteome</keyword>
<reference evidence="2" key="1">
    <citation type="journal article" date="2023" name="G3 (Bethesda)">
        <title>Genome assembly and association tests identify interacting loci associated with vigor, precocity, and sex in interspecific pistachio rootstocks.</title>
        <authorList>
            <person name="Palmer W."/>
            <person name="Jacygrad E."/>
            <person name="Sagayaradj S."/>
            <person name="Cavanaugh K."/>
            <person name="Han R."/>
            <person name="Bertier L."/>
            <person name="Beede B."/>
            <person name="Kafkas S."/>
            <person name="Golino D."/>
            <person name="Preece J."/>
            <person name="Michelmore R."/>
        </authorList>
    </citation>
    <scope>NUCLEOTIDE SEQUENCE [LARGE SCALE GENOMIC DNA]</scope>
</reference>
<accession>A0ACC1C5H9</accession>
<proteinExistence type="predicted"/>
<evidence type="ECO:0000313" key="2">
    <source>
        <dbReference type="Proteomes" id="UP001164250"/>
    </source>
</evidence>
<gene>
    <name evidence="1" type="ORF">Patl1_01080</name>
</gene>